<reference evidence="1" key="1">
    <citation type="submission" date="2023-04" db="EMBL/GenBank/DDBJ databases">
        <title>Draft Genome sequencing of Naganishia species isolated from polar environments using Oxford Nanopore Technology.</title>
        <authorList>
            <person name="Leo P."/>
            <person name="Venkateswaran K."/>
        </authorList>
    </citation>
    <scope>NUCLEOTIDE SEQUENCE</scope>
    <source>
        <strain evidence="1">DBVPG 5303</strain>
    </source>
</reference>
<comment type="caution">
    <text evidence="1">The sequence shown here is derived from an EMBL/GenBank/DDBJ whole genome shotgun (WGS) entry which is preliminary data.</text>
</comment>
<evidence type="ECO:0000313" key="1">
    <source>
        <dbReference type="EMBL" id="KAJ9118934.1"/>
    </source>
</evidence>
<accession>A0ACC2X6F0</accession>
<dbReference type="Proteomes" id="UP001234202">
    <property type="component" value="Unassembled WGS sequence"/>
</dbReference>
<evidence type="ECO:0000313" key="2">
    <source>
        <dbReference type="Proteomes" id="UP001234202"/>
    </source>
</evidence>
<sequence length="237" mass="25351">MSARPHTSISTSRDATKMGRSSRMPMSVPIKTSHLPVPGDYTETLLSQAYPSSPSQTVPIGPSYTKRAAPQHLTYQRPTHGYSASASNIGLTFSPISPPSLLSGGDLQYDYTNSSASCFSNLSIQPQSTLPMEMDRLPQHGHQSDLSSSLMDGWADMMPSMGATTPLQELNGDNPLNTAGSAPLAVDQQNHSLSSQGQALSPEPDIFSLTGLDHLGGHEYPFAPMQFFSSPPDARES</sequence>
<protein>
    <submittedName>
        <fullName evidence="1">Uncharacterized protein</fullName>
    </submittedName>
</protein>
<dbReference type="EMBL" id="JASBWV010000026">
    <property type="protein sequence ID" value="KAJ9118934.1"/>
    <property type="molecule type" value="Genomic_DNA"/>
</dbReference>
<proteinExistence type="predicted"/>
<gene>
    <name evidence="1" type="ORF">QFC24_005900</name>
</gene>
<name>A0ACC2X6F0_9TREE</name>
<keyword evidence="2" id="KW-1185">Reference proteome</keyword>
<organism evidence="1 2">
    <name type="scientific">Naganishia onofrii</name>
    <dbReference type="NCBI Taxonomy" id="1851511"/>
    <lineage>
        <taxon>Eukaryota</taxon>
        <taxon>Fungi</taxon>
        <taxon>Dikarya</taxon>
        <taxon>Basidiomycota</taxon>
        <taxon>Agaricomycotina</taxon>
        <taxon>Tremellomycetes</taxon>
        <taxon>Filobasidiales</taxon>
        <taxon>Filobasidiaceae</taxon>
        <taxon>Naganishia</taxon>
    </lineage>
</organism>